<protein>
    <submittedName>
        <fullName evidence="1">Uncharacterized protein</fullName>
    </submittedName>
</protein>
<name>A0A0N0RZ82_9EURO</name>
<comment type="caution">
    <text evidence="1">The sequence shown here is derived from an EMBL/GenBank/DDBJ whole genome shotgun (WGS) entry which is preliminary data.</text>
</comment>
<dbReference type="OrthoDB" id="2831684at2759"/>
<reference evidence="1 2" key="1">
    <citation type="submission" date="2015-08" db="EMBL/GenBank/DDBJ databases">
        <title>Genome sequencing of Penicillium nordicum.</title>
        <authorList>
            <person name="Nguyen H.D."/>
            <person name="Seifert K.A."/>
        </authorList>
    </citation>
    <scope>NUCLEOTIDE SEQUENCE [LARGE SCALE GENOMIC DNA]</scope>
    <source>
        <strain evidence="1 2">DAOMC 185683</strain>
    </source>
</reference>
<evidence type="ECO:0000313" key="1">
    <source>
        <dbReference type="EMBL" id="KOS44872.1"/>
    </source>
</evidence>
<dbReference type="EMBL" id="LHQQ01000053">
    <property type="protein sequence ID" value="KOS44872.1"/>
    <property type="molecule type" value="Genomic_DNA"/>
</dbReference>
<sequence>SSDSVQIQFRFSSDSLIMDPTACERRDKDKNGLLTIVVPDSSAVLLTL</sequence>
<gene>
    <name evidence="1" type="ORF">ACN38_g4185</name>
</gene>
<accession>A0A0N0RZ82</accession>
<evidence type="ECO:0000313" key="2">
    <source>
        <dbReference type="Proteomes" id="UP000037696"/>
    </source>
</evidence>
<feature type="non-terminal residue" evidence="1">
    <location>
        <position position="1"/>
    </location>
</feature>
<proteinExistence type="predicted"/>
<dbReference type="Proteomes" id="UP000037696">
    <property type="component" value="Unassembled WGS sequence"/>
</dbReference>
<dbReference type="AlphaFoldDB" id="A0A0N0RZ82"/>
<keyword evidence="2" id="KW-1185">Reference proteome</keyword>
<organism evidence="1 2">
    <name type="scientific">Penicillium nordicum</name>
    <dbReference type="NCBI Taxonomy" id="229535"/>
    <lineage>
        <taxon>Eukaryota</taxon>
        <taxon>Fungi</taxon>
        <taxon>Dikarya</taxon>
        <taxon>Ascomycota</taxon>
        <taxon>Pezizomycotina</taxon>
        <taxon>Eurotiomycetes</taxon>
        <taxon>Eurotiomycetidae</taxon>
        <taxon>Eurotiales</taxon>
        <taxon>Aspergillaceae</taxon>
        <taxon>Penicillium</taxon>
    </lineage>
</organism>